<dbReference type="AlphaFoldDB" id="A0A650EMY0"/>
<protein>
    <recommendedName>
        <fullName evidence="1">Methyltransferase type 11 domain-containing protein</fullName>
    </recommendedName>
</protein>
<gene>
    <name evidence="2" type="ORF">Helico6505_0560</name>
</gene>
<dbReference type="EMBL" id="MN577568">
    <property type="protein sequence ID" value="QGT50224.1"/>
    <property type="molecule type" value="Genomic_DNA"/>
</dbReference>
<evidence type="ECO:0000313" key="2">
    <source>
        <dbReference type="EMBL" id="QGT50224.1"/>
    </source>
</evidence>
<organism evidence="2">
    <name type="scientific">uncultured Helicobacter sp</name>
    <dbReference type="NCBI Taxonomy" id="175537"/>
    <lineage>
        <taxon>Bacteria</taxon>
        <taxon>Pseudomonadati</taxon>
        <taxon>Campylobacterota</taxon>
        <taxon>Epsilonproteobacteria</taxon>
        <taxon>Campylobacterales</taxon>
        <taxon>Helicobacteraceae</taxon>
        <taxon>Helicobacter</taxon>
        <taxon>environmental samples</taxon>
    </lineage>
</organism>
<dbReference type="SUPFAM" id="SSF53335">
    <property type="entry name" value="S-adenosyl-L-methionine-dependent methyltransferases"/>
    <property type="match status" value="1"/>
</dbReference>
<accession>A0A650EMY0</accession>
<dbReference type="GO" id="GO:0008757">
    <property type="term" value="F:S-adenosylmethionine-dependent methyltransferase activity"/>
    <property type="evidence" value="ECO:0007669"/>
    <property type="project" value="InterPro"/>
</dbReference>
<dbReference type="Pfam" id="PF08241">
    <property type="entry name" value="Methyltransf_11"/>
    <property type="match status" value="1"/>
</dbReference>
<proteinExistence type="predicted"/>
<dbReference type="Gene3D" id="3.40.50.150">
    <property type="entry name" value="Vaccinia Virus protein VP39"/>
    <property type="match status" value="1"/>
</dbReference>
<name>A0A650EMY0_9HELI</name>
<reference evidence="2" key="1">
    <citation type="journal article" date="2020" name="J. ISSAAS">
        <title>Lactobacilli and other gastrointestinal microbiota of Peromyscus leucopus, reservoir host for agents of Lyme disease and other zoonoses in North America.</title>
        <authorList>
            <person name="Milovic A."/>
            <person name="Bassam K."/>
            <person name="Shao H."/>
            <person name="Chatzistamou I."/>
            <person name="Tufts D.M."/>
            <person name="Diuk-Wasser M."/>
            <person name="Barbour A.G."/>
        </authorList>
    </citation>
    <scope>NUCLEOTIDE SEQUENCE</scope>
    <source>
        <strain evidence="2">LL4</strain>
    </source>
</reference>
<evidence type="ECO:0000259" key="1">
    <source>
        <dbReference type="Pfam" id="PF08241"/>
    </source>
</evidence>
<dbReference type="CDD" id="cd02440">
    <property type="entry name" value="AdoMet_MTases"/>
    <property type="match status" value="1"/>
</dbReference>
<feature type="domain" description="Methyltransferase type 11" evidence="1">
    <location>
        <begin position="13"/>
        <end position="59"/>
    </location>
</feature>
<sequence>MLLKRLYLTGGGDMQNVNLPFDDESFEIITLLAVLEHLHHPIDMLNEIKRVLVPHGILLLTVPSHAAKPVLEFLSYKLHIISKEEILDHKRYYNKKDIVNSLSQVNGLKLLTHHYFQCGMNNFAKIIKE</sequence>
<dbReference type="InterPro" id="IPR013216">
    <property type="entry name" value="Methyltransf_11"/>
</dbReference>
<dbReference type="InterPro" id="IPR029063">
    <property type="entry name" value="SAM-dependent_MTases_sf"/>
</dbReference>